<proteinExistence type="predicted"/>
<evidence type="ECO:0000256" key="2">
    <source>
        <dbReference type="ARBA" id="ARBA00022737"/>
    </source>
</evidence>
<evidence type="ECO:0000313" key="5">
    <source>
        <dbReference type="EMBL" id="TDR23357.1"/>
    </source>
</evidence>
<evidence type="ECO:0000256" key="3">
    <source>
        <dbReference type="ARBA" id="ARBA00023180"/>
    </source>
</evidence>
<keyword evidence="2" id="KW-0677">Repeat</keyword>
<comment type="caution">
    <text evidence="5">The sequence shown here is derived from an EMBL/GenBank/DDBJ whole genome shotgun (WGS) entry which is preliminary data.</text>
</comment>
<dbReference type="Pfam" id="PF14312">
    <property type="entry name" value="FG-GAP_2"/>
    <property type="match status" value="7"/>
</dbReference>
<keyword evidence="3" id="KW-0325">Glycoprotein</keyword>
<dbReference type="InterPro" id="IPR013517">
    <property type="entry name" value="FG-GAP"/>
</dbReference>
<dbReference type="AlphaFoldDB" id="A0A4R6XYN4"/>
<dbReference type="PROSITE" id="PS51470">
    <property type="entry name" value="FG_GAP"/>
    <property type="match status" value="1"/>
</dbReference>
<dbReference type="InterPro" id="IPR013519">
    <property type="entry name" value="Int_alpha_beta-p"/>
</dbReference>
<accession>A0A4R6XYN4</accession>
<evidence type="ECO:0000313" key="6">
    <source>
        <dbReference type="Proteomes" id="UP000295724"/>
    </source>
</evidence>
<reference evidence="5 6" key="1">
    <citation type="submission" date="2019-03" db="EMBL/GenBank/DDBJ databases">
        <title>Genomic Encyclopedia of Type Strains, Phase IV (KMG-IV): sequencing the most valuable type-strain genomes for metagenomic binning, comparative biology and taxonomic classification.</title>
        <authorList>
            <person name="Goeker M."/>
        </authorList>
    </citation>
    <scope>NUCLEOTIDE SEQUENCE [LARGE SCALE GENOMIC DNA]</scope>
    <source>
        <strain evidence="5 6">DSM 25488</strain>
    </source>
</reference>
<keyword evidence="1 4" id="KW-0732">Signal</keyword>
<sequence>MKKTVFIRIHPFILCCLFLSVAVDASTSNVTPNQFNHNQWLNQLGSIEQAKLLADDGMATDYFGAAVSLSGNWAVVGSIRHDAVANDAGAAYVYEFDGSFWVFKQKLTADDGASNDQFGYAVSISGEQIMVSAIRDDDNNGDSGSVYVFGFDHNANNWVQTQKLLASDGSNGHWFGFSISIQNNRAMIAANHENQLGSNAGAVYEFNYVADTWQEGQKLLASDGDTLDQFGQSVSLSGDRLLVGAFYHDVNAEPVGAAYVFDFDASSSSWLESQKLLSPNPESDGYFGFSVSLSGDRALIGAHQETGGAGVTGSAYLFDFDGNDWNLTQHLTGDANGSGGQFGISVGLLGNRALVGASREAYNGFNSGSAYVFDLIGNTWLNSEQLTAADNASRDEFGVSLSVLGGQVIIGAHRDGDQGSDSGSAYVFDVPFPLALQLTGLAPGNSVVLQNNAADDLQVDENGLVVFPTALFEGTGYDVTVAVQPTSPNQSCVVNQGVGVVSQYGISGITVVCVTTPYFVAGMVDGLFDDNPMVLHNNGSDPLTINQDGSFVFAIPVDDQQTYEVTINNPPVDPIQPCVVTQGQGVIQGGDVTDVRIDCAVGGDLIYRGGFE</sequence>
<dbReference type="InterPro" id="IPR011043">
    <property type="entry name" value="Gal_Oxase/kelch_b-propeller"/>
</dbReference>
<feature type="chain" id="PRO_5020968754" evidence="4">
    <location>
        <begin position="26"/>
        <end position="612"/>
    </location>
</feature>
<evidence type="ECO:0000256" key="4">
    <source>
        <dbReference type="SAM" id="SignalP"/>
    </source>
</evidence>
<protein>
    <submittedName>
        <fullName evidence="5">FG-GAP repeat protein</fullName>
    </submittedName>
</protein>
<dbReference type="SMART" id="SM00191">
    <property type="entry name" value="Int_alpha"/>
    <property type="match status" value="4"/>
</dbReference>
<dbReference type="Proteomes" id="UP000295724">
    <property type="component" value="Unassembled WGS sequence"/>
</dbReference>
<dbReference type="SUPFAM" id="SSF50965">
    <property type="entry name" value="Galactose oxidase, central domain"/>
    <property type="match status" value="1"/>
</dbReference>
<dbReference type="PANTHER" id="PTHR36220:SF1">
    <property type="entry name" value="GAMMA TUBULIN COMPLEX COMPONENT C-TERMINAL DOMAIN-CONTAINING PROTEIN"/>
    <property type="match status" value="1"/>
</dbReference>
<dbReference type="OrthoDB" id="6109816at2"/>
<dbReference type="RefSeq" id="WP_099017994.1">
    <property type="nucleotide sequence ID" value="NZ_NIHB01000001.1"/>
</dbReference>
<evidence type="ECO:0000256" key="1">
    <source>
        <dbReference type="ARBA" id="ARBA00022729"/>
    </source>
</evidence>
<dbReference type="PANTHER" id="PTHR36220">
    <property type="entry name" value="UNNAMED PRODUCT"/>
    <property type="match status" value="1"/>
</dbReference>
<keyword evidence="6" id="KW-1185">Reference proteome</keyword>
<feature type="signal peptide" evidence="4">
    <location>
        <begin position="1"/>
        <end position="25"/>
    </location>
</feature>
<dbReference type="InterPro" id="IPR028994">
    <property type="entry name" value="Integrin_alpha_N"/>
</dbReference>
<dbReference type="Gene3D" id="2.130.10.130">
    <property type="entry name" value="Integrin alpha, N-terminal"/>
    <property type="match status" value="3"/>
</dbReference>
<organism evidence="5 6">
    <name type="scientific">Marinicella litoralis</name>
    <dbReference type="NCBI Taxonomy" id="644220"/>
    <lineage>
        <taxon>Bacteria</taxon>
        <taxon>Pseudomonadati</taxon>
        <taxon>Pseudomonadota</taxon>
        <taxon>Gammaproteobacteria</taxon>
        <taxon>Lysobacterales</taxon>
        <taxon>Marinicellaceae</taxon>
        <taxon>Marinicella</taxon>
    </lineage>
</organism>
<dbReference type="EMBL" id="SNZB01000001">
    <property type="protein sequence ID" value="TDR23357.1"/>
    <property type="molecule type" value="Genomic_DNA"/>
</dbReference>
<gene>
    <name evidence="5" type="ORF">C8D91_0218</name>
</gene>
<name>A0A4R6XYN4_9GAMM</name>